<dbReference type="EMBL" id="LSYU01000064">
    <property type="protein sequence ID" value="KXX64197.1"/>
    <property type="molecule type" value="Genomic_DNA"/>
</dbReference>
<gene>
    <name evidence="1" type="ORF">AY586_14715</name>
</gene>
<accession>A0ABR5VGF4</accession>
<name>A0ABR5VGF4_MARGR</name>
<protein>
    <recommendedName>
        <fullName evidence="3">Replicative helicase inhibitor G39P N-terminal domain-containing protein</fullName>
    </recommendedName>
</protein>
<dbReference type="Proteomes" id="UP000075766">
    <property type="component" value="Unassembled WGS sequence"/>
</dbReference>
<evidence type="ECO:0000313" key="2">
    <source>
        <dbReference type="Proteomes" id="UP000075766"/>
    </source>
</evidence>
<keyword evidence="2" id="KW-1185">Reference proteome</keyword>
<evidence type="ECO:0000313" key="1">
    <source>
        <dbReference type="EMBL" id="KXX64197.1"/>
    </source>
</evidence>
<comment type="caution">
    <text evidence="1">The sequence shown here is derived from an EMBL/GenBank/DDBJ whole genome shotgun (WGS) entry which is preliminary data.</text>
</comment>
<dbReference type="RefSeq" id="WP_062275930.1">
    <property type="nucleotide sequence ID" value="NZ_LSYU01000064.1"/>
</dbReference>
<evidence type="ECO:0008006" key="3">
    <source>
        <dbReference type="Google" id="ProtNLM"/>
    </source>
</evidence>
<sequence>MRADEKHEFGELLVGLLELYGRQITPAAAGLWWGAFERHPLGEVRAAFSRYTQDPEQGRYPPTPAAVLGCLPSAVSRPGADEAWALALASLDEEASVCTNDEIQEAANAAKAVWDETADKVGARMAFKSVYERVVSERRLEGRTPTWRLSLGWNQGKRAGAVEEAVRRGLISREAAARHLPPPEPEGAAAAVAGLLSGSTTVVPFPGGDEPTRRRLAELREAIASAGRRAEPEGPSRAETIVARKRAALAALEAHQNQHAKEAG</sequence>
<reference evidence="1 2" key="1">
    <citation type="submission" date="2016-02" db="EMBL/GenBank/DDBJ databases">
        <title>Genome sequence of Marichromatium gracile YL-28, a purple sulfur bacterium.</title>
        <authorList>
            <person name="Zhao C."/>
            <person name="Hong X."/>
            <person name="Chen S."/>
            <person name="Yang S."/>
        </authorList>
    </citation>
    <scope>NUCLEOTIDE SEQUENCE [LARGE SCALE GENOMIC DNA]</scope>
    <source>
        <strain evidence="1 2">YL28</strain>
    </source>
</reference>
<proteinExistence type="predicted"/>
<organism evidence="1 2">
    <name type="scientific">Marichromatium gracile</name>
    <name type="common">Chromatium gracile</name>
    <dbReference type="NCBI Taxonomy" id="1048"/>
    <lineage>
        <taxon>Bacteria</taxon>
        <taxon>Pseudomonadati</taxon>
        <taxon>Pseudomonadota</taxon>
        <taxon>Gammaproteobacteria</taxon>
        <taxon>Chromatiales</taxon>
        <taxon>Chromatiaceae</taxon>
        <taxon>Marichromatium</taxon>
    </lineage>
</organism>